<dbReference type="GO" id="GO:0006260">
    <property type="term" value="P:DNA replication"/>
    <property type="evidence" value="ECO:0007669"/>
    <property type="project" value="UniProtKB-UniRule"/>
</dbReference>
<dbReference type="InterPro" id="IPR011890">
    <property type="entry name" value="SMC_prok"/>
</dbReference>
<dbReference type="GO" id="GO:0005694">
    <property type="term" value="C:chromosome"/>
    <property type="evidence" value="ECO:0007669"/>
    <property type="project" value="InterPro"/>
</dbReference>
<feature type="coiled-coil region" evidence="7">
    <location>
        <begin position="182"/>
        <end position="216"/>
    </location>
</feature>
<dbReference type="AlphaFoldDB" id="A0A387APK2"/>
<dbReference type="GO" id="GO:0016887">
    <property type="term" value="F:ATP hydrolysis activity"/>
    <property type="evidence" value="ECO:0007669"/>
    <property type="project" value="InterPro"/>
</dbReference>
<dbReference type="InterPro" id="IPR027417">
    <property type="entry name" value="P-loop_NTPase"/>
</dbReference>
<dbReference type="GO" id="GO:0005737">
    <property type="term" value="C:cytoplasm"/>
    <property type="evidence" value="ECO:0007669"/>
    <property type="project" value="UniProtKB-SubCell"/>
</dbReference>
<dbReference type="GO" id="GO:0005524">
    <property type="term" value="F:ATP binding"/>
    <property type="evidence" value="ECO:0007669"/>
    <property type="project" value="UniProtKB-UniRule"/>
</dbReference>
<dbReference type="FunFam" id="3.40.50.300:FF:000901">
    <property type="entry name" value="Chromosome partition protein Smc"/>
    <property type="match status" value="1"/>
</dbReference>
<evidence type="ECO:0000256" key="1">
    <source>
        <dbReference type="ARBA" id="ARBA00004496"/>
    </source>
</evidence>
<evidence type="ECO:0000256" key="6">
    <source>
        <dbReference type="ARBA" id="ARBA00023125"/>
    </source>
</evidence>
<dbReference type="SUPFAM" id="SSF52540">
    <property type="entry name" value="P-loop containing nucleoside triphosphate hydrolases"/>
    <property type="match status" value="1"/>
</dbReference>
<comment type="subcellular location">
    <subcellularLocation>
        <location evidence="1 7">Cytoplasm</location>
    </subcellularLocation>
</comment>
<keyword evidence="3 7" id="KW-0547">Nucleotide-binding</keyword>
<proteinExistence type="inferred from homology"/>
<dbReference type="GO" id="GO:0007062">
    <property type="term" value="P:sister chromatid cohesion"/>
    <property type="evidence" value="ECO:0007669"/>
    <property type="project" value="InterPro"/>
</dbReference>
<dbReference type="Gene3D" id="3.30.70.1620">
    <property type="match status" value="1"/>
</dbReference>
<protein>
    <recommendedName>
        <fullName evidence="7">Chromosome partition protein Smc</fullName>
    </recommendedName>
</protein>
<dbReference type="InterPro" id="IPR036277">
    <property type="entry name" value="SMC_hinge_sf"/>
</dbReference>
<feature type="domain" description="SMC hinge" evidence="8">
    <location>
        <begin position="527"/>
        <end position="646"/>
    </location>
</feature>
<feature type="binding site" evidence="7">
    <location>
        <begin position="40"/>
        <end position="47"/>
    </location>
    <ligand>
        <name>ATP</name>
        <dbReference type="ChEBI" id="CHEBI:30616"/>
    </ligand>
</feature>
<feature type="coiled-coil region" evidence="7">
    <location>
        <begin position="805"/>
        <end position="1019"/>
    </location>
</feature>
<evidence type="ECO:0000313" key="9">
    <source>
        <dbReference type="EMBL" id="AYF92624.1"/>
    </source>
</evidence>
<feature type="coiled-coil region" evidence="7">
    <location>
        <begin position="256"/>
        <end position="484"/>
    </location>
</feature>
<dbReference type="GO" id="GO:0003677">
    <property type="term" value="F:DNA binding"/>
    <property type="evidence" value="ECO:0007669"/>
    <property type="project" value="UniProtKB-UniRule"/>
</dbReference>
<comment type="subunit">
    <text evidence="7">Homodimer.</text>
</comment>
<dbReference type="Proteomes" id="UP000272003">
    <property type="component" value="Chromosome"/>
</dbReference>
<evidence type="ECO:0000256" key="7">
    <source>
        <dbReference type="HAMAP-Rule" id="MF_01894"/>
    </source>
</evidence>
<dbReference type="Pfam" id="PF06470">
    <property type="entry name" value="SMC_hinge"/>
    <property type="match status" value="1"/>
</dbReference>
<dbReference type="Gene3D" id="1.20.58.60">
    <property type="match status" value="1"/>
</dbReference>
<evidence type="ECO:0000256" key="5">
    <source>
        <dbReference type="ARBA" id="ARBA00023054"/>
    </source>
</evidence>
<evidence type="ECO:0000313" key="10">
    <source>
        <dbReference type="Proteomes" id="UP000272003"/>
    </source>
</evidence>
<dbReference type="Pfam" id="PF02463">
    <property type="entry name" value="SMC_N"/>
    <property type="match status" value="1"/>
</dbReference>
<keyword evidence="4 7" id="KW-0067">ATP-binding</keyword>
<keyword evidence="5 7" id="KW-0175">Coiled coil</keyword>
<dbReference type="InterPro" id="IPR003395">
    <property type="entry name" value="RecF/RecN/SMC_N"/>
</dbReference>
<keyword evidence="10" id="KW-1185">Reference proteome</keyword>
<reference evidence="9 10" key="1">
    <citation type="submission" date="2018-09" db="EMBL/GenBank/DDBJ databases">
        <title>Genome sequencing of strain BHWM-4.</title>
        <authorList>
            <person name="Heo J."/>
            <person name="Kim S.-J."/>
            <person name="Kwon S.-W."/>
        </authorList>
    </citation>
    <scope>NUCLEOTIDE SEQUENCE [LARGE SCALE GENOMIC DNA]</scope>
    <source>
        <strain evidence="9 10">BHWM-4</strain>
    </source>
</reference>
<comment type="domain">
    <text evidence="7">Contains large globular domains required for ATP hydrolysis at each terminus and a third globular domain forming a flexible hinge near the middle of the molecule. These domains are separated by coiled-coil structures.</text>
</comment>
<dbReference type="CDD" id="cd03278">
    <property type="entry name" value="ABC_SMC_barmotin"/>
    <property type="match status" value="1"/>
</dbReference>
<keyword evidence="2 7" id="KW-0963">Cytoplasm</keyword>
<comment type="similarity">
    <text evidence="7">Belongs to the SMC family.</text>
</comment>
<dbReference type="SMART" id="SM00968">
    <property type="entry name" value="SMC_hinge"/>
    <property type="match status" value="1"/>
</dbReference>
<sequence>MKQDGEITLKLKSLEIAGFKSFANKTTINFTDGLTEIVGPNGSGKSNVIESIRWVLGEQSSKTLRGSKMSDVIFSGSSSHKPVNRAEVKLTLDNSDHYINSPYTEIIITRRLFRSGESQYLINNQECRLKDINNLFMDTGMGMGSFSIISQGSVEDIFNSKPEDRRSIIETAAGVYKYKQQKHDANLKLEQTRDNLDRVKDILYELKNRYEILKEQSHTAEQYLSLKKRLKRYDISRIAIELNSMGEDWINVKKIVKESDEKSKQLSKKMNDLTIQKKKLNDELDSLLTKKENEQDDLLTYSKRIEKLSGQQNLSKQELEFKKTTLQNHRDNLDKLNQQLAELQDKEESLNKSISKIKDKIGKLNEHLDENNEQNLDDLIAKKKDEYENVRNEYLAIMQKIANANNEAAYLDKSQKQADVQNDSQRQKIANINDDINNLSESVNKLQNEYDSKKSDLDDVKTKLDDFESSMKSLKNKMANQQDTWYKALENSQNIKIKYNSLYNLQHEHSNFYRGAQSVLKNKKRLNGVLGSVSDFINVPSQYTTAIETALGSQLQQIVVKDNTSARQAVKFLNDNRLGRATFLPINEISQRSVNNTVLRYCQNTDGFVGIANELVEIDARLSAVTKHLLGNVIITKDLRTATVLSNQIRHSNRIVTLNGEVVNAGGSITGGANRRQYDGVLTQKNKLSELKKQYTDSETYAKQIESQLADIQNEISNKNSAVENYYQTERDLTSELDSINNQLSFNKESLDKRQRELKAIKIASGSLFDDDIEEQKKSNLELKKQLNIDLTDNQSKANDIKEKISTLEDMKNNSTSQLQETREKVVVLKEKLSNYRDQKATLVETYDQLDAEISDEKDAINEINDEISSNVLSANQNDEIKSVREKINSINNKLNDYRNEIDSHQNSLKEIEANLDDVTQQSIAQQKHLNEYSTQCKQLEKEINKYKQQLVGKYEVDIKKMDDIVVDDSLENIKQVIDQLNDEIDDLGIVNVSSIDEYKEVSKRYKFLSQQFDDLNNSSKQLTDTMSKIDVTVKKKFKETFDAVAHQFSKVYNEIFGGGKAKLLLTNPDDLLTTGIEIMAQPPGKKYRHMSLLSGGEKALTAIALLFAVLKVKPVPFSILDEAESALDAENVDRYARYMTKLDDGTQFIVITHRKETMVYADTLYGVTMQDTGVSKVVTANLSKYNSAEDE</sequence>
<dbReference type="Gene3D" id="3.40.50.300">
    <property type="entry name" value="P-loop containing nucleotide triphosphate hydrolases"/>
    <property type="match status" value="2"/>
</dbReference>
<dbReference type="GO" id="GO:0030261">
    <property type="term" value="P:chromosome condensation"/>
    <property type="evidence" value="ECO:0007669"/>
    <property type="project" value="InterPro"/>
</dbReference>
<evidence type="ECO:0000256" key="4">
    <source>
        <dbReference type="ARBA" id="ARBA00022840"/>
    </source>
</evidence>
<evidence type="ECO:0000256" key="2">
    <source>
        <dbReference type="ARBA" id="ARBA00022490"/>
    </source>
</evidence>
<dbReference type="Gene3D" id="1.20.5.340">
    <property type="match status" value="1"/>
</dbReference>
<dbReference type="PANTHER" id="PTHR43977">
    <property type="entry name" value="STRUCTURAL MAINTENANCE OF CHROMOSOMES PROTEIN 3"/>
    <property type="match status" value="1"/>
</dbReference>
<dbReference type="InterPro" id="IPR024704">
    <property type="entry name" value="SMC"/>
</dbReference>
<dbReference type="HAMAP" id="MF_01894">
    <property type="entry name" value="Smc_prok"/>
    <property type="match status" value="1"/>
</dbReference>
<accession>A0A387APK2</accession>
<evidence type="ECO:0000256" key="3">
    <source>
        <dbReference type="ARBA" id="ARBA00022741"/>
    </source>
</evidence>
<dbReference type="Gene3D" id="1.20.1060.20">
    <property type="match status" value="1"/>
</dbReference>
<keyword evidence="6 7" id="KW-0238">DNA-binding</keyword>
<dbReference type="InterPro" id="IPR010935">
    <property type="entry name" value="SMC_hinge"/>
</dbReference>
<organism evidence="9 10">
    <name type="scientific">Apilactobacillus bombintestini</name>
    <dbReference type="NCBI Taxonomy" id="2419772"/>
    <lineage>
        <taxon>Bacteria</taxon>
        <taxon>Bacillati</taxon>
        <taxon>Bacillota</taxon>
        <taxon>Bacilli</taxon>
        <taxon>Lactobacillales</taxon>
        <taxon>Lactobacillaceae</taxon>
        <taxon>Apilactobacillus</taxon>
    </lineage>
</organism>
<dbReference type="OrthoDB" id="9808768at2"/>
<dbReference type="EMBL" id="CP032626">
    <property type="protein sequence ID" value="AYF92624.1"/>
    <property type="molecule type" value="Genomic_DNA"/>
</dbReference>
<dbReference type="SUPFAM" id="SSF75553">
    <property type="entry name" value="Smc hinge domain"/>
    <property type="match status" value="1"/>
</dbReference>
<dbReference type="KEGG" id="abom:D7I45_03600"/>
<dbReference type="NCBIfam" id="TIGR02168">
    <property type="entry name" value="SMC_prok_B"/>
    <property type="match status" value="1"/>
</dbReference>
<comment type="function">
    <text evidence="7">Required for chromosome condensation and partitioning.</text>
</comment>
<evidence type="ECO:0000259" key="8">
    <source>
        <dbReference type="SMART" id="SM00968"/>
    </source>
</evidence>
<dbReference type="GO" id="GO:0007059">
    <property type="term" value="P:chromosome segregation"/>
    <property type="evidence" value="ECO:0007669"/>
    <property type="project" value="UniProtKB-UniRule"/>
</dbReference>
<name>A0A387APK2_9LACO</name>
<gene>
    <name evidence="7 9" type="primary">smc</name>
    <name evidence="9" type="ORF">D7I45_03600</name>
</gene>
<dbReference type="PIRSF" id="PIRSF005719">
    <property type="entry name" value="SMC"/>
    <property type="match status" value="1"/>
</dbReference>
<dbReference type="FunFam" id="3.40.50.300:FF:000984">
    <property type="entry name" value="Chromosome partition protein Smc"/>
    <property type="match status" value="1"/>
</dbReference>